<dbReference type="InterPro" id="IPR039498">
    <property type="entry name" value="NTP_transf_5"/>
</dbReference>
<evidence type="ECO:0000313" key="1">
    <source>
        <dbReference type="EMBL" id="OGL52145.1"/>
    </source>
</evidence>
<accession>A0A1F7SEE8</accession>
<proteinExistence type="predicted"/>
<dbReference type="AlphaFoldDB" id="A0A1F7SEE8"/>
<name>A0A1F7SEE8_9BACT</name>
<evidence type="ECO:0008006" key="3">
    <source>
        <dbReference type="Google" id="ProtNLM"/>
    </source>
</evidence>
<sequence>MNKKDFYTLNPSQQLILLCSRIKFNESEKESLEKIIGDRVVDWDQIINNAFRNSILPFIYFHLRAFSLLSKIPQDARDKMEKFYHFNTARNTWILLSLEKIAEVLNKKNIPFILIQGSSLLADVYPDPSLRYLSDIDILIKKDDISGIEDVIAPLGWKMSDHPGDKDWCIKNLNHLPVFFRNGEPVALEVHFKLPFPEGKKETEGKWIWENVSHSKIRSSEASIPSPENMILHLSMHISKKSHINDLTIILRHCCDISAILERYGESGINVDYLIHTAKRAELSEALYHSLKVSNSVIRKNFLKKIVDKVSENVSKDAKEFSEFVSKCLNEADKNIKIPLDGLELFFNKKGFFEKLKFFFRHIFFPPLDFMEKEYGASKSEKRIYLYYIFRPFLLAKKFSWTRVVMAYRISSKKE</sequence>
<dbReference type="Gene3D" id="3.30.460.40">
    <property type="match status" value="1"/>
</dbReference>
<dbReference type="Pfam" id="PF14907">
    <property type="entry name" value="NTP_transf_5"/>
    <property type="match status" value="1"/>
</dbReference>
<evidence type="ECO:0000313" key="2">
    <source>
        <dbReference type="Proteomes" id="UP000178082"/>
    </source>
</evidence>
<protein>
    <recommendedName>
        <fullName evidence="3">Nucleotidyltransferase family protein</fullName>
    </recommendedName>
</protein>
<dbReference type="Proteomes" id="UP000178082">
    <property type="component" value="Unassembled WGS sequence"/>
</dbReference>
<reference evidence="1 2" key="1">
    <citation type="journal article" date="2016" name="Nat. Commun.">
        <title>Thousands of microbial genomes shed light on interconnected biogeochemical processes in an aquifer system.</title>
        <authorList>
            <person name="Anantharaman K."/>
            <person name="Brown C.T."/>
            <person name="Hug L.A."/>
            <person name="Sharon I."/>
            <person name="Castelle C.J."/>
            <person name="Probst A.J."/>
            <person name="Thomas B.C."/>
            <person name="Singh A."/>
            <person name="Wilkins M.J."/>
            <person name="Karaoz U."/>
            <person name="Brodie E.L."/>
            <person name="Williams K.H."/>
            <person name="Hubbard S.S."/>
            <person name="Banfield J.F."/>
        </authorList>
    </citation>
    <scope>NUCLEOTIDE SEQUENCE [LARGE SCALE GENOMIC DNA]</scope>
</reference>
<dbReference type="EMBL" id="MGDI01000033">
    <property type="protein sequence ID" value="OGL52145.1"/>
    <property type="molecule type" value="Genomic_DNA"/>
</dbReference>
<comment type="caution">
    <text evidence="1">The sequence shown here is derived from an EMBL/GenBank/DDBJ whole genome shotgun (WGS) entry which is preliminary data.</text>
</comment>
<dbReference type="STRING" id="1817883.A3G31_06925"/>
<gene>
    <name evidence="1" type="ORF">A3G31_06925</name>
</gene>
<organism evidence="1 2">
    <name type="scientific">Candidatus Schekmanbacteria bacterium RIFCSPLOWO2_12_FULL_38_15</name>
    <dbReference type="NCBI Taxonomy" id="1817883"/>
    <lineage>
        <taxon>Bacteria</taxon>
        <taxon>Candidatus Schekmaniibacteriota</taxon>
    </lineage>
</organism>